<protein>
    <submittedName>
        <fullName evidence="1">Uncharacterized protein</fullName>
    </submittedName>
</protein>
<evidence type="ECO:0000313" key="1">
    <source>
        <dbReference type="EMBL" id="UDL14889.1"/>
    </source>
</evidence>
<name>A0AAE9C1Z8_9CAUD</name>
<dbReference type="GeneID" id="77925150"/>
<organism evidence="1 2">
    <name type="scientific">Arthrobacter phage Sarge</name>
    <dbReference type="NCBI Taxonomy" id="2885974"/>
    <lineage>
        <taxon>Viruses</taxon>
        <taxon>Duplodnaviria</taxon>
        <taxon>Heunggongvirae</taxon>
        <taxon>Uroviricota</taxon>
        <taxon>Caudoviricetes</taxon>
        <taxon>Sargevirus</taxon>
        <taxon>Sargevirus sarge</taxon>
    </lineage>
</organism>
<reference evidence="1" key="1">
    <citation type="submission" date="2021-09" db="EMBL/GenBank/DDBJ databases">
        <authorList>
            <person name="Prude D.S."/>
            <person name="Stokes N.T."/>
            <person name="Pimienta A.M."/>
            <person name="Mendez E."/>
            <person name="Powell L.D."/>
            <person name="Woodhouse A.S."/>
            <person name="Cunningham F.J."/>
            <person name="Greenfield T.L."/>
            <person name="Smith J.A."/>
            <person name="Hatke H.L."/>
            <person name="Salama S."/>
            <person name="Beyer A.R."/>
            <person name="Klyczek K."/>
            <person name="Garlena R.A."/>
            <person name="Russell D.A."/>
            <person name="Pope W.H."/>
            <person name="Jacobs-Sera D."/>
            <person name="Hatfull G.F."/>
        </authorList>
    </citation>
    <scope>NUCLEOTIDE SEQUENCE</scope>
</reference>
<dbReference type="KEGG" id="vg:77925150"/>
<proteinExistence type="predicted"/>
<dbReference type="EMBL" id="OK040780">
    <property type="protein sequence ID" value="UDL14889.1"/>
    <property type="molecule type" value="Genomic_DNA"/>
</dbReference>
<dbReference type="Proteomes" id="UP000827738">
    <property type="component" value="Segment"/>
</dbReference>
<sequence>MSARDELAEVIKAVDIIREKGETRPHALRQADAVLAAGYRKPRTITTQEELDALPEGVMVWTDAGFYLKERLMHGISTWVTTNERWYFKTEDIPLPATVLHEPEASK</sequence>
<keyword evidence="2" id="KW-1185">Reference proteome</keyword>
<gene>
    <name evidence="1" type="primary">42</name>
    <name evidence="1" type="ORF">SEA_SARGE_42</name>
</gene>
<dbReference type="RefSeq" id="YP_010649596.1">
    <property type="nucleotide sequence ID" value="NC_070770.1"/>
</dbReference>
<evidence type="ECO:0000313" key="2">
    <source>
        <dbReference type="Proteomes" id="UP000827738"/>
    </source>
</evidence>
<accession>A0AAE9C1Z8</accession>